<feature type="compositionally biased region" description="Basic and acidic residues" evidence="2">
    <location>
        <begin position="1258"/>
        <end position="1302"/>
    </location>
</feature>
<feature type="region of interest" description="Disordered" evidence="2">
    <location>
        <begin position="1598"/>
        <end position="1645"/>
    </location>
</feature>
<evidence type="ECO:0000313" key="4">
    <source>
        <dbReference type="Proteomes" id="UP000001542"/>
    </source>
</evidence>
<evidence type="ECO:0000256" key="2">
    <source>
        <dbReference type="SAM" id="MobiDB-lite"/>
    </source>
</evidence>
<feature type="compositionally biased region" description="Basic and acidic residues" evidence="2">
    <location>
        <begin position="947"/>
        <end position="1016"/>
    </location>
</feature>
<feature type="compositionally biased region" description="Polar residues" evidence="2">
    <location>
        <begin position="1303"/>
        <end position="1312"/>
    </location>
</feature>
<feature type="compositionally biased region" description="Basic and acidic residues" evidence="2">
    <location>
        <begin position="863"/>
        <end position="880"/>
    </location>
</feature>
<feature type="region of interest" description="Disordered" evidence="2">
    <location>
        <begin position="620"/>
        <end position="1444"/>
    </location>
</feature>
<dbReference type="RefSeq" id="XP_001308810.1">
    <property type="nucleotide sequence ID" value="XM_001308809.1"/>
</dbReference>
<reference evidence="3" key="2">
    <citation type="journal article" date="2007" name="Science">
        <title>Draft genome sequence of the sexually transmitted pathogen Trichomonas vaginalis.</title>
        <authorList>
            <person name="Carlton J.M."/>
            <person name="Hirt R.P."/>
            <person name="Silva J.C."/>
            <person name="Delcher A.L."/>
            <person name="Schatz M."/>
            <person name="Zhao Q."/>
            <person name="Wortman J.R."/>
            <person name="Bidwell S.L."/>
            <person name="Alsmark U.C.M."/>
            <person name="Besteiro S."/>
            <person name="Sicheritz-Ponten T."/>
            <person name="Noel C.J."/>
            <person name="Dacks J.B."/>
            <person name="Foster P.G."/>
            <person name="Simillion C."/>
            <person name="Van de Peer Y."/>
            <person name="Miranda-Saavedra D."/>
            <person name="Barton G.J."/>
            <person name="Westrop G.D."/>
            <person name="Mueller S."/>
            <person name="Dessi D."/>
            <person name="Fiori P.L."/>
            <person name="Ren Q."/>
            <person name="Paulsen I."/>
            <person name="Zhang H."/>
            <person name="Bastida-Corcuera F.D."/>
            <person name="Simoes-Barbosa A."/>
            <person name="Brown M.T."/>
            <person name="Hayes R.D."/>
            <person name="Mukherjee M."/>
            <person name="Okumura C.Y."/>
            <person name="Schneider R."/>
            <person name="Smith A.J."/>
            <person name="Vanacova S."/>
            <person name="Villalvazo M."/>
            <person name="Haas B.J."/>
            <person name="Pertea M."/>
            <person name="Feldblyum T.V."/>
            <person name="Utterback T.R."/>
            <person name="Shu C.L."/>
            <person name="Osoegawa K."/>
            <person name="de Jong P.J."/>
            <person name="Hrdy I."/>
            <person name="Horvathova L."/>
            <person name="Zubacova Z."/>
            <person name="Dolezal P."/>
            <person name="Malik S.B."/>
            <person name="Logsdon J.M. Jr."/>
            <person name="Henze K."/>
            <person name="Gupta A."/>
            <person name="Wang C.C."/>
            <person name="Dunne R.L."/>
            <person name="Upcroft J.A."/>
            <person name="Upcroft P."/>
            <person name="White O."/>
            <person name="Salzberg S.L."/>
            <person name="Tang P."/>
            <person name="Chiu C.-H."/>
            <person name="Lee Y.-S."/>
            <person name="Embley T.M."/>
            <person name="Coombs G.H."/>
            <person name="Mottram J.C."/>
            <person name="Tachezy J."/>
            <person name="Fraser-Liggett C.M."/>
            <person name="Johnson P.J."/>
        </authorList>
    </citation>
    <scope>NUCLEOTIDE SEQUENCE [LARGE SCALE GENOMIC DNA]</scope>
    <source>
        <strain evidence="3">G3</strain>
    </source>
</reference>
<accession>A2FGT6</accession>
<gene>
    <name evidence="3" type="ORF">TVAG_008910</name>
</gene>
<feature type="compositionally biased region" description="Basic and acidic residues" evidence="2">
    <location>
        <begin position="897"/>
        <end position="919"/>
    </location>
</feature>
<feature type="coiled-coil region" evidence="1">
    <location>
        <begin position="2139"/>
        <end position="2257"/>
    </location>
</feature>
<dbReference type="InParanoid" id="A2FGT6"/>
<dbReference type="VEuPathDB" id="TrichDB:TVAG_008910"/>
<feature type="region of interest" description="Disordered" evidence="2">
    <location>
        <begin position="1715"/>
        <end position="1754"/>
    </location>
</feature>
<evidence type="ECO:0000313" key="3">
    <source>
        <dbReference type="EMBL" id="EAX95880.1"/>
    </source>
</evidence>
<evidence type="ECO:0000256" key="1">
    <source>
        <dbReference type="SAM" id="Coils"/>
    </source>
</evidence>
<feature type="compositionally biased region" description="Basic and acidic residues" evidence="2">
    <location>
        <begin position="163"/>
        <end position="183"/>
    </location>
</feature>
<feature type="compositionally biased region" description="Basic residues" evidence="2">
    <location>
        <begin position="1719"/>
        <end position="1729"/>
    </location>
</feature>
<feature type="compositionally biased region" description="Basic and acidic residues" evidence="2">
    <location>
        <begin position="1329"/>
        <end position="1388"/>
    </location>
</feature>
<feature type="compositionally biased region" description="Basic and acidic residues" evidence="2">
    <location>
        <begin position="1213"/>
        <end position="1232"/>
    </location>
</feature>
<dbReference type="KEGG" id="tva:4753642"/>
<feature type="compositionally biased region" description="Basic and acidic residues" evidence="2">
    <location>
        <begin position="690"/>
        <end position="716"/>
    </location>
</feature>
<feature type="region of interest" description="Disordered" evidence="2">
    <location>
        <begin position="207"/>
        <end position="255"/>
    </location>
</feature>
<feature type="compositionally biased region" description="Basic and acidic residues" evidence="2">
    <location>
        <begin position="1131"/>
        <end position="1206"/>
    </location>
</feature>
<keyword evidence="1" id="KW-0175">Coiled coil</keyword>
<organism evidence="3 4">
    <name type="scientific">Trichomonas vaginalis (strain ATCC PRA-98 / G3)</name>
    <dbReference type="NCBI Taxonomy" id="412133"/>
    <lineage>
        <taxon>Eukaryota</taxon>
        <taxon>Metamonada</taxon>
        <taxon>Parabasalia</taxon>
        <taxon>Trichomonadida</taxon>
        <taxon>Trichomonadidae</taxon>
        <taxon>Trichomonas</taxon>
    </lineage>
</organism>
<feature type="compositionally biased region" description="Low complexity" evidence="2">
    <location>
        <begin position="1233"/>
        <end position="1245"/>
    </location>
</feature>
<feature type="compositionally biased region" description="Basic and acidic residues" evidence="2">
    <location>
        <begin position="632"/>
        <end position="656"/>
    </location>
</feature>
<dbReference type="EMBL" id="DS113784">
    <property type="protein sequence ID" value="EAX95880.1"/>
    <property type="molecule type" value="Genomic_DNA"/>
</dbReference>
<feature type="compositionally biased region" description="Basic and acidic residues" evidence="2">
    <location>
        <begin position="838"/>
        <end position="855"/>
    </location>
</feature>
<feature type="compositionally biased region" description="Basic and acidic residues" evidence="2">
    <location>
        <begin position="766"/>
        <end position="795"/>
    </location>
</feature>
<reference evidence="3" key="1">
    <citation type="submission" date="2006-10" db="EMBL/GenBank/DDBJ databases">
        <authorList>
            <person name="Amadeo P."/>
            <person name="Zhao Q."/>
            <person name="Wortman J."/>
            <person name="Fraser-Liggett C."/>
            <person name="Carlton J."/>
        </authorList>
    </citation>
    <scope>NUCLEOTIDE SEQUENCE</scope>
    <source>
        <strain evidence="3">G3</strain>
    </source>
</reference>
<protein>
    <submittedName>
        <fullName evidence="3">Uncharacterized protein</fullName>
    </submittedName>
</protein>
<dbReference type="OMA" id="YEQINIS"/>
<feature type="compositionally biased region" description="Basic and acidic residues" evidence="2">
    <location>
        <begin position="927"/>
        <end position="937"/>
    </location>
</feature>
<feature type="compositionally biased region" description="Basic residues" evidence="2">
    <location>
        <begin position="1433"/>
        <end position="1442"/>
    </location>
</feature>
<feature type="region of interest" description="Disordered" evidence="2">
    <location>
        <begin position="163"/>
        <end position="188"/>
    </location>
</feature>
<feature type="compositionally biased region" description="Polar residues" evidence="2">
    <location>
        <begin position="1614"/>
        <end position="1623"/>
    </location>
</feature>
<feature type="compositionally biased region" description="Basic and acidic residues" evidence="2">
    <location>
        <begin position="1039"/>
        <end position="1079"/>
    </location>
</feature>
<name>A2FGT6_TRIV3</name>
<dbReference type="VEuPathDB" id="TrichDB:TVAGG3_0313680"/>
<feature type="compositionally biased region" description="Basic and acidic residues" evidence="2">
    <location>
        <begin position="358"/>
        <end position="370"/>
    </location>
</feature>
<feature type="compositionally biased region" description="Basic and acidic residues" evidence="2">
    <location>
        <begin position="802"/>
        <end position="830"/>
    </location>
</feature>
<feature type="compositionally biased region" description="Basic and acidic residues" evidence="2">
    <location>
        <begin position="664"/>
        <end position="676"/>
    </location>
</feature>
<feature type="region of interest" description="Disordered" evidence="2">
    <location>
        <begin position="358"/>
        <end position="388"/>
    </location>
</feature>
<proteinExistence type="predicted"/>
<feature type="compositionally biased region" description="Basic and acidic residues" evidence="2">
    <location>
        <begin position="1741"/>
        <end position="1750"/>
    </location>
</feature>
<sequence>MNSLSKELISMNKELTMESFRLIGIIKNSHIKISNKFMLYLTSFKRKIKSSYSQRGSVLNETDDRSNLHEEMFQEYDNKVQKVLPIFGEMDAIFNHARVLSPHVQSRPNGSPSKIIINTKSVENQSNTNKETDQMNDLVFAKYPAFQNSRINSGYNNLFKTEENTKKEEEKAIEDKNNEDEIPKPTGFSNLVKFRNEYIEQTNKNKSVSFAPMPPSHYGNRTSIHSPRLKKLPDLKPVPEDPNGAVTKPPTIKRSPRRYYAKKKFSDNIEDEFNSIQKDMQDNELDETPLDLAEFVVYNPKSEQFENTIPNQEENEKIDTQSFFVKQNRDIEHKNQRYSNPFEDYINQTNKIVYRNQKKQENNKSSEKINLDQVDDEDTPNLSSKFTSSGKLKSKAALAIEKQLESLEKTNNNERDTVKSFVVTENGVIITVIHDKNDEKTQRILKEHSTDSTIISPRRNNKELYRNNSIQTSESILSGNFVYFDNKSSVSGEKSVDNSLITKNTTDLNNNESINDKQIEENQKLSEEIQNYLENNKEMIENEQISSKSNQKKYSTISTDSTDLARGDYDAILLVANHQTRKDSNKLINDERISNKQNDLLVNNKEENETYKSINRTQELVSSNKDNSNIIDNREENESMKSNEKEISSLSNKEKSSISNKLTENIESKSHDKEISKSVNQEENDISNKSVEKTLEENEINKEEKSNKSVDKKLQKNEISNSVNKEEKPSNNKLQKKESIDSEEVNESVVNKEEKDISNKSVDSNSVKKEENSTKSVDKKLRENEISNSVNKEENVITNQSSDDKLQQKESIDSKEVNESVINKEEKDISNKSVDSNLVEKEKNSTKSVEKKSQEEDISNSVNKKENDISNNKLNEKVVESQEINKSNNRNESIVNEVEKDVSKSVKEESINKQKDLLSKNEQNSVEENKLNDESKSSIKGSNQSKSVDERNDEINKELNELNENTKKSTNEEEISKSVEESNNKLNNEEKSIDNHREETIAKSIEDKQVKNKSVDENQINSNNKSIDENNIVGIVVVSHKDKSKEENKLTDINNKEEKVTKDIKENEKSIVDKEKSIKENNSSVKNVKDKEKLEEQISKSKEENKSINNKNESIDEENKYSNQTESVQNIKEENSKSKELKEDEKSILSDEQISKSKEEISKSSKENTKSISNNDEKEKLINNSKSIEEVNNKHNEKSLIEEQKSNKFSNQKLKEEEKSTKEHKSIDEENKSINNSKEINSFNEENNKSSKQIESIQEIKDKENSKSVNVLKEEERISKSKDNSINNSKEEKSIVEEENRNNKSSYQSKSVDNLKEENIKSSILAEEQISKSSKDNKSINNNKHDEKSLNKEEKIINNSKENKEIEEERRSSNKRNKSLDVENKEKINIVTEEENREEEVKTTQRRRRRSKSMTNIHIPVSKSFDMKDDNKKSRKGKRHKQQQTVICDDGQYVLIYGESGSVSPVSPPPKPLRLKMPNNFDVDEFESFTDEYGEHKKRRKKRYNVITDSDTQDDFPSAYFAKNYDDDYYDDNDYYDYNSQSLSDDIYIGESFSMSTTTGFNDFVLTPHRHKKTHVMYRQAMTAPGGKRFENEFKEQIDEDSHDSNKTHKSMKNIYQDQTISNSDFKKSDKDDSSQQKTNNAYKLVNDEHITTPIDNIDVNHEIEANSILMKENQAKNIENIEKNNNSINENTQNNEKINNSQYENKIDSINNEEASKKDKHSHRRHKSSILSKDLNNDEENNRNNHSEYEYYDDNDEFEYSDYYAYYYITDDENDDDYTRYQKLTKKMNHPRIAIRKERPNIKLMRESGIKILKNRVHLSKEDKEKLKQDPNYLPKVKIFKKLKAPSLQEGIRIEKTSEYLKPQDFIPEMALQAKKEYSDYTDSQPENLNQENLIQENNNNKKMNEDDLFQKILMRKVMSRKLLNTKLKMQINDDIAANQALDEDLEDLDAHYKLLDFEYKKKLRENKNIDSFLFSIRVPTKEIGINTDYDNKSISEKQNIIESNNYQIISLRENGPRIIASKEIIENRNKMLLSQKEEIKALDQKIEHLEFSIPPMRERANIVSPQKRMRLNVESEVERVKKLVKEMDSQIENLIDIDRLTRGKVEDLRYFIDEKNKQLSEAQRRGKPDGLKLIKNLEIIKNNEQILQNKLKGLTIENEVLSQMKTGEEERSKESAQIREEIAEMSKNLRKLMQEVKEKFELEQLTELIVPEELESIQKEKNKVNDEISTTDREIKNLKRKISQLTKAFSSMNLTIPDTPY</sequence>
<feature type="compositionally biased region" description="Basic and acidic residues" evidence="2">
    <location>
        <begin position="1625"/>
        <end position="1635"/>
    </location>
</feature>
<feature type="compositionally biased region" description="Low complexity" evidence="2">
    <location>
        <begin position="622"/>
        <end position="631"/>
    </location>
</feature>
<feature type="coiled-coil region" evidence="1">
    <location>
        <begin position="508"/>
        <end position="542"/>
    </location>
</feature>
<keyword evidence="4" id="KW-1185">Reference proteome</keyword>
<feature type="compositionally biased region" description="Basic and acidic residues" evidence="2">
    <location>
        <begin position="1087"/>
        <end position="1106"/>
    </location>
</feature>
<dbReference type="Proteomes" id="UP000001542">
    <property type="component" value="Unassembled WGS sequence"/>
</dbReference>
<feature type="compositionally biased region" description="Polar residues" evidence="2">
    <location>
        <begin position="882"/>
        <end position="894"/>
    </location>
</feature>
<feature type="compositionally biased region" description="Basic and acidic residues" evidence="2">
    <location>
        <begin position="724"/>
        <end position="740"/>
    </location>
</feature>
<dbReference type="SMR" id="A2FGT6"/>